<accession>A0ACC1H8E1</accession>
<reference evidence="1" key="1">
    <citation type="submission" date="2022-06" db="EMBL/GenBank/DDBJ databases">
        <title>Phylogenomic reconstructions and comparative analyses of Kickxellomycotina fungi.</title>
        <authorList>
            <person name="Reynolds N.K."/>
            <person name="Stajich J.E."/>
            <person name="Barry K."/>
            <person name="Grigoriev I.V."/>
            <person name="Crous P."/>
            <person name="Smith M.E."/>
        </authorList>
    </citation>
    <scope>NUCLEOTIDE SEQUENCE</scope>
    <source>
        <strain evidence="1">RSA 2271</strain>
    </source>
</reference>
<dbReference type="EMBL" id="JAMZIH010007915">
    <property type="protein sequence ID" value="KAJ1672734.1"/>
    <property type="molecule type" value="Genomic_DNA"/>
</dbReference>
<protein>
    <submittedName>
        <fullName evidence="1">Uncharacterized protein</fullName>
    </submittedName>
</protein>
<organism evidence="1 2">
    <name type="scientific">Spiromyces aspiralis</name>
    <dbReference type="NCBI Taxonomy" id="68401"/>
    <lineage>
        <taxon>Eukaryota</taxon>
        <taxon>Fungi</taxon>
        <taxon>Fungi incertae sedis</taxon>
        <taxon>Zoopagomycota</taxon>
        <taxon>Kickxellomycotina</taxon>
        <taxon>Kickxellomycetes</taxon>
        <taxon>Kickxellales</taxon>
        <taxon>Kickxellaceae</taxon>
        <taxon>Spiromyces</taxon>
    </lineage>
</organism>
<dbReference type="Proteomes" id="UP001145114">
    <property type="component" value="Unassembled WGS sequence"/>
</dbReference>
<evidence type="ECO:0000313" key="2">
    <source>
        <dbReference type="Proteomes" id="UP001145114"/>
    </source>
</evidence>
<name>A0ACC1H8E1_9FUNG</name>
<comment type="caution">
    <text evidence="1">The sequence shown here is derived from an EMBL/GenBank/DDBJ whole genome shotgun (WGS) entry which is preliminary data.</text>
</comment>
<feature type="non-terminal residue" evidence="1">
    <location>
        <position position="252"/>
    </location>
</feature>
<proteinExistence type="predicted"/>
<gene>
    <name evidence="1" type="ORF">EV182_006602</name>
</gene>
<sequence length="252" mass="28472">MPSPLRREHHQDSIHHHTPHSASTHSNKDDSFGSGGVPGRSQLLSQQAVPSAATSGAHSRMSSSESQQGRGSDPESSPASEAFMHETELIQTYLLLAIFYFGNSQHRKATRSFTSAIRLMQCLGIDSMDDGPEWSGVSWWARRWRRRRQQCRSAACSPPGQISYNGQYIPIRSRHPNTIPPNEEGIICRDAGLLADIRRQWVFAETLRRLWWVGYSLDQAMHVITGTPRLLSANKFRVRLPESDIEWDRMPA</sequence>
<keyword evidence="2" id="KW-1185">Reference proteome</keyword>
<evidence type="ECO:0000313" key="1">
    <source>
        <dbReference type="EMBL" id="KAJ1672734.1"/>
    </source>
</evidence>